<sequence length="421" mass="47064">MSSRSTYFEGANHFRIDHQIIYPITGNNYQNSNAGEDLIHRLKPILDASHTRNRKRSPPDSECFPGTREKPIQEIIIWSQSGKTMRIYTQEAVIGHPEEHTIINTPHIYWLHGFAGCGKSSISLEVAKIFAKSGCLLASYFFFRGAGDRGTMERFTVTLASQLVAAIPATAPLVEAAVKAQPGLVTGDVSLATQLDLLLLSPFQAVVEAGILEEAVARGPFLIVIDGLDECEDKSGVEELIDHMLDFFENHPTIPLRVFIASRVEQHIRGRLEVDGVRLGDLNSHWPREDIETFLQGSFQAVAKRDRVIRAYVQAHGKWPTRLNMDELVEHVGESFVLASTTFKFIIQPATEEDPSTPMERLPLTLRMNGLDTLYAQTLTRSQHLLHFRHIISTITLLETPLPIAGIAELLEIEELTNKAM</sequence>
<protein>
    <recommendedName>
        <fullName evidence="2">Nephrocystin 3-like N-terminal domain-containing protein</fullName>
    </recommendedName>
</protein>
<keyword evidence="4" id="KW-1185">Reference proteome</keyword>
<reference evidence="3" key="1">
    <citation type="submission" date="2022-06" db="EMBL/GenBank/DDBJ databases">
        <title>Genome Sequence of Candolleomyces eurysporus.</title>
        <authorList>
            <person name="Buettner E."/>
        </authorList>
    </citation>
    <scope>NUCLEOTIDE SEQUENCE</scope>
    <source>
        <strain evidence="3">VTCC 930004</strain>
    </source>
</reference>
<dbReference type="SUPFAM" id="SSF52540">
    <property type="entry name" value="P-loop containing nucleoside triphosphate hydrolases"/>
    <property type="match status" value="1"/>
</dbReference>
<accession>A0A9W8MF35</accession>
<evidence type="ECO:0000259" key="2">
    <source>
        <dbReference type="Pfam" id="PF24883"/>
    </source>
</evidence>
<dbReference type="OrthoDB" id="5967843at2759"/>
<name>A0A9W8MF35_9AGAR</name>
<organism evidence="3 4">
    <name type="scientific">Candolleomyces eurysporus</name>
    <dbReference type="NCBI Taxonomy" id="2828524"/>
    <lineage>
        <taxon>Eukaryota</taxon>
        <taxon>Fungi</taxon>
        <taxon>Dikarya</taxon>
        <taxon>Basidiomycota</taxon>
        <taxon>Agaricomycotina</taxon>
        <taxon>Agaricomycetes</taxon>
        <taxon>Agaricomycetidae</taxon>
        <taxon>Agaricales</taxon>
        <taxon>Agaricineae</taxon>
        <taxon>Psathyrellaceae</taxon>
        <taxon>Candolleomyces</taxon>
    </lineage>
</organism>
<evidence type="ECO:0000256" key="1">
    <source>
        <dbReference type="ARBA" id="ARBA00022737"/>
    </source>
</evidence>
<keyword evidence="1" id="KW-0677">Repeat</keyword>
<comment type="caution">
    <text evidence="3">The sequence shown here is derived from an EMBL/GenBank/DDBJ whole genome shotgun (WGS) entry which is preliminary data.</text>
</comment>
<feature type="non-terminal residue" evidence="3">
    <location>
        <position position="421"/>
    </location>
</feature>
<feature type="domain" description="Nephrocystin 3-like N-terminal" evidence="2">
    <location>
        <begin position="93"/>
        <end position="263"/>
    </location>
</feature>
<dbReference type="InterPro" id="IPR027417">
    <property type="entry name" value="P-loop_NTPase"/>
</dbReference>
<dbReference type="AlphaFoldDB" id="A0A9W8MF35"/>
<proteinExistence type="predicted"/>
<dbReference type="Proteomes" id="UP001140091">
    <property type="component" value="Unassembled WGS sequence"/>
</dbReference>
<evidence type="ECO:0000313" key="4">
    <source>
        <dbReference type="Proteomes" id="UP001140091"/>
    </source>
</evidence>
<dbReference type="EMBL" id="JANBPK010001046">
    <property type="protein sequence ID" value="KAJ2926783.1"/>
    <property type="molecule type" value="Genomic_DNA"/>
</dbReference>
<gene>
    <name evidence="3" type="ORF">H1R20_g10306</name>
</gene>
<dbReference type="InterPro" id="IPR056884">
    <property type="entry name" value="NPHP3-like_N"/>
</dbReference>
<dbReference type="Pfam" id="PF24883">
    <property type="entry name" value="NPHP3_N"/>
    <property type="match status" value="1"/>
</dbReference>
<dbReference type="Gene3D" id="3.40.50.300">
    <property type="entry name" value="P-loop containing nucleotide triphosphate hydrolases"/>
    <property type="match status" value="1"/>
</dbReference>
<dbReference type="PANTHER" id="PTHR10039">
    <property type="entry name" value="AMELOGENIN"/>
    <property type="match status" value="1"/>
</dbReference>
<evidence type="ECO:0000313" key="3">
    <source>
        <dbReference type="EMBL" id="KAJ2926783.1"/>
    </source>
</evidence>